<keyword evidence="6" id="KW-1003">Cell membrane</keyword>
<evidence type="ECO:0000256" key="4">
    <source>
        <dbReference type="ARBA" id="ARBA00022989"/>
    </source>
</evidence>
<keyword evidence="3 6" id="KW-0812">Transmembrane</keyword>
<feature type="transmembrane region" description="Helical" evidence="6">
    <location>
        <begin position="39"/>
        <end position="56"/>
    </location>
</feature>
<reference evidence="7 8" key="1">
    <citation type="submission" date="2018-04" db="EMBL/GenBank/DDBJ databases">
        <title>Genomic Encyclopedia of Type Strains, Phase IV (KMG-IV): sequencing the most valuable type-strain genomes for metagenomic binning, comparative biology and taxonomic classification.</title>
        <authorList>
            <person name="Goeker M."/>
        </authorList>
    </citation>
    <scope>NUCLEOTIDE SEQUENCE [LARGE SCALE GENOMIC DNA]</scope>
    <source>
        <strain evidence="7 8">DSM 26588</strain>
    </source>
</reference>
<dbReference type="EMBL" id="QEKK01000004">
    <property type="protein sequence ID" value="PVY58476.1"/>
    <property type="molecule type" value="Genomic_DNA"/>
</dbReference>
<dbReference type="InterPro" id="IPR051598">
    <property type="entry name" value="TSUP/Inactive_protease-like"/>
</dbReference>
<comment type="subcellular location">
    <subcellularLocation>
        <location evidence="6">Cell membrane</location>
        <topology evidence="6">Multi-pass membrane protein</topology>
    </subcellularLocation>
    <subcellularLocation>
        <location evidence="1">Membrane</location>
        <topology evidence="1">Multi-pass membrane protein</topology>
    </subcellularLocation>
</comment>
<gene>
    <name evidence="7" type="ORF">C7373_10469</name>
</gene>
<dbReference type="PANTHER" id="PTHR43701:SF2">
    <property type="entry name" value="MEMBRANE TRANSPORTER PROTEIN YJNA-RELATED"/>
    <property type="match status" value="1"/>
</dbReference>
<sequence>MSALAGAVTGVLSGFGVGGGTLLLIYMTAFAGVEQHQAQGINLLYFLPTAATALPAHIKNGYVDKKTAMPAILAGLAGTAAAAWVATTLDVHLLRRFFGAFLIYIGVRELFRRPRA</sequence>
<feature type="transmembrane region" description="Helical" evidence="6">
    <location>
        <begin position="68"/>
        <end position="87"/>
    </location>
</feature>
<proteinExistence type="inferred from homology"/>
<evidence type="ECO:0000256" key="1">
    <source>
        <dbReference type="ARBA" id="ARBA00004141"/>
    </source>
</evidence>
<comment type="similarity">
    <text evidence="2 6">Belongs to the 4-toluene sulfonate uptake permease (TSUP) (TC 2.A.102) family.</text>
</comment>
<dbReference type="GO" id="GO:0005886">
    <property type="term" value="C:plasma membrane"/>
    <property type="evidence" value="ECO:0007669"/>
    <property type="project" value="UniProtKB-SubCell"/>
</dbReference>
<evidence type="ECO:0000256" key="5">
    <source>
        <dbReference type="ARBA" id="ARBA00023136"/>
    </source>
</evidence>
<evidence type="ECO:0000256" key="2">
    <source>
        <dbReference type="ARBA" id="ARBA00009142"/>
    </source>
</evidence>
<evidence type="ECO:0000256" key="3">
    <source>
        <dbReference type="ARBA" id="ARBA00022692"/>
    </source>
</evidence>
<accession>A0A2U1CC28</accession>
<dbReference type="PANTHER" id="PTHR43701">
    <property type="entry name" value="MEMBRANE TRANSPORTER PROTEIN MJ0441-RELATED"/>
    <property type="match status" value="1"/>
</dbReference>
<keyword evidence="5 6" id="KW-0472">Membrane</keyword>
<comment type="caution">
    <text evidence="7">The sequence shown here is derived from an EMBL/GenBank/DDBJ whole genome shotgun (WGS) entry which is preliminary data.</text>
</comment>
<evidence type="ECO:0000313" key="7">
    <source>
        <dbReference type="EMBL" id="PVY58476.1"/>
    </source>
</evidence>
<dbReference type="Proteomes" id="UP000245778">
    <property type="component" value="Unassembled WGS sequence"/>
</dbReference>
<organism evidence="7 8">
    <name type="scientific">Intestinimonas butyriciproducens</name>
    <dbReference type="NCBI Taxonomy" id="1297617"/>
    <lineage>
        <taxon>Bacteria</taxon>
        <taxon>Bacillati</taxon>
        <taxon>Bacillota</taxon>
        <taxon>Clostridia</taxon>
        <taxon>Eubacteriales</taxon>
        <taxon>Intestinimonas</taxon>
    </lineage>
</organism>
<evidence type="ECO:0000256" key="6">
    <source>
        <dbReference type="RuleBase" id="RU363041"/>
    </source>
</evidence>
<dbReference type="InterPro" id="IPR002781">
    <property type="entry name" value="TM_pro_TauE-like"/>
</dbReference>
<dbReference type="Pfam" id="PF01925">
    <property type="entry name" value="TauE"/>
    <property type="match status" value="1"/>
</dbReference>
<name>A0A2U1CC28_9FIRM</name>
<protein>
    <recommendedName>
        <fullName evidence="6">Probable membrane transporter protein</fullName>
    </recommendedName>
</protein>
<feature type="transmembrane region" description="Helical" evidence="6">
    <location>
        <begin position="12"/>
        <end position="33"/>
    </location>
</feature>
<evidence type="ECO:0000313" key="8">
    <source>
        <dbReference type="Proteomes" id="UP000245778"/>
    </source>
</evidence>
<dbReference type="AlphaFoldDB" id="A0A2U1CC28"/>
<keyword evidence="4 6" id="KW-1133">Transmembrane helix</keyword>